<feature type="transmembrane region" description="Helical" evidence="7">
    <location>
        <begin position="9"/>
        <end position="28"/>
    </location>
</feature>
<keyword evidence="7" id="KW-0812">Transmembrane</keyword>
<dbReference type="Pfam" id="PF00255">
    <property type="entry name" value="GSHPx"/>
    <property type="match status" value="1"/>
</dbReference>
<dbReference type="GO" id="GO:0006979">
    <property type="term" value="P:response to oxidative stress"/>
    <property type="evidence" value="ECO:0007669"/>
    <property type="project" value="InterPro"/>
</dbReference>
<dbReference type="FunFam" id="3.40.30.10:FF:000025">
    <property type="entry name" value="Glutathione peroxidase"/>
    <property type="match status" value="1"/>
</dbReference>
<evidence type="ECO:0000259" key="8">
    <source>
        <dbReference type="PROSITE" id="PS51352"/>
    </source>
</evidence>
<evidence type="ECO:0000256" key="6">
    <source>
        <dbReference type="RuleBase" id="RU000499"/>
    </source>
</evidence>
<keyword evidence="7" id="KW-0472">Membrane</keyword>
<name>A0A2H8TPV6_9HEMI</name>
<evidence type="ECO:0000256" key="4">
    <source>
        <dbReference type="ARBA" id="ARBA00023002"/>
    </source>
</evidence>
<evidence type="ECO:0000313" key="9">
    <source>
        <dbReference type="EMBL" id="MBW15672.1"/>
    </source>
</evidence>
<dbReference type="PIRSF" id="PIRSF000303">
    <property type="entry name" value="Glutathion_perox"/>
    <property type="match status" value="1"/>
</dbReference>
<evidence type="ECO:0000256" key="3">
    <source>
        <dbReference type="ARBA" id="ARBA00022933"/>
    </source>
</evidence>
<dbReference type="InterPro" id="IPR036249">
    <property type="entry name" value="Thioredoxin-like_sf"/>
</dbReference>
<dbReference type="PANTHER" id="PTHR11592:SF134">
    <property type="entry name" value="PHOSPHOLIPID HYDROPEROXIDE GLUTATHIONE PEROXIDASE"/>
    <property type="match status" value="1"/>
</dbReference>
<proteinExistence type="inferred from homology"/>
<dbReference type="InterPro" id="IPR029759">
    <property type="entry name" value="GPX_AS"/>
</dbReference>
<gene>
    <name evidence="9" type="primary">CSA_5</name>
</gene>
<feature type="active site" evidence="5">
    <location>
        <position position="82"/>
    </location>
</feature>
<sequence length="204" mass="23189">MMVNISTSSIYFVSVLVVALVLVFSFYWPSKNLSSTTNKMAEDWKNAKSVYDFTVKDIKGEDVSLEKYKGFVLIIVNVASKCGYTSKHYKELVELDEKYRDKGLRILGFPCNQFGAQEPGDAENICSFTAKKNVKFDIFDKVDVNGNDAHPLWKYLKSKQGGLLIDSIKWNFTKFIVDKNGQPVERHAANVSPLGLEKNLEKYF</sequence>
<accession>A0A2H8TPV6</accession>
<dbReference type="CDD" id="cd00340">
    <property type="entry name" value="GSH_Peroxidase"/>
    <property type="match status" value="1"/>
</dbReference>
<evidence type="ECO:0000256" key="7">
    <source>
        <dbReference type="SAM" id="Phobius"/>
    </source>
</evidence>
<dbReference type="PROSITE" id="PS51352">
    <property type="entry name" value="THIOREDOXIN_2"/>
    <property type="match status" value="1"/>
</dbReference>
<dbReference type="GO" id="GO:0004601">
    <property type="term" value="F:peroxidase activity"/>
    <property type="evidence" value="ECO:0007669"/>
    <property type="project" value="UniProtKB-KW"/>
</dbReference>
<evidence type="ECO:0000256" key="5">
    <source>
        <dbReference type="PIRSR" id="PIRSR000303-1"/>
    </source>
</evidence>
<dbReference type="EMBL" id="GFXV01003867">
    <property type="protein sequence ID" value="MBW15672.1"/>
    <property type="molecule type" value="Transcribed_RNA"/>
</dbReference>
<dbReference type="OrthoDB" id="446890at2759"/>
<dbReference type="InterPro" id="IPR000889">
    <property type="entry name" value="Glutathione_peroxidase"/>
</dbReference>
<evidence type="ECO:0000256" key="2">
    <source>
        <dbReference type="ARBA" id="ARBA00022559"/>
    </source>
</evidence>
<dbReference type="InterPro" id="IPR013766">
    <property type="entry name" value="Thioredoxin_domain"/>
</dbReference>
<organism evidence="9">
    <name type="scientific">Melanaphis sacchari</name>
    <dbReference type="NCBI Taxonomy" id="742174"/>
    <lineage>
        <taxon>Eukaryota</taxon>
        <taxon>Metazoa</taxon>
        <taxon>Ecdysozoa</taxon>
        <taxon>Arthropoda</taxon>
        <taxon>Hexapoda</taxon>
        <taxon>Insecta</taxon>
        <taxon>Pterygota</taxon>
        <taxon>Neoptera</taxon>
        <taxon>Paraneoptera</taxon>
        <taxon>Hemiptera</taxon>
        <taxon>Sternorrhyncha</taxon>
        <taxon>Aphidomorpha</taxon>
        <taxon>Aphidoidea</taxon>
        <taxon>Aphididae</taxon>
        <taxon>Aphidini</taxon>
        <taxon>Melanaphis</taxon>
    </lineage>
</organism>
<dbReference type="PROSITE" id="PS00460">
    <property type="entry name" value="GLUTATHIONE_PEROXID_1"/>
    <property type="match status" value="1"/>
</dbReference>
<feature type="domain" description="Thioredoxin" evidence="8">
    <location>
        <begin position="44"/>
        <end position="204"/>
    </location>
</feature>
<dbReference type="Gene3D" id="3.40.30.10">
    <property type="entry name" value="Glutaredoxin"/>
    <property type="match status" value="1"/>
</dbReference>
<keyword evidence="2 6" id="KW-0575">Peroxidase</keyword>
<evidence type="ECO:0000256" key="1">
    <source>
        <dbReference type="ARBA" id="ARBA00006926"/>
    </source>
</evidence>
<keyword evidence="4 6" id="KW-0560">Oxidoreductase</keyword>
<dbReference type="PANTHER" id="PTHR11592">
    <property type="entry name" value="GLUTATHIONE PEROXIDASE"/>
    <property type="match status" value="1"/>
</dbReference>
<comment type="similarity">
    <text evidence="1 6">Belongs to the glutathione peroxidase family.</text>
</comment>
<dbReference type="InterPro" id="IPR029760">
    <property type="entry name" value="GPX_CS"/>
</dbReference>
<keyword evidence="7" id="KW-1133">Transmembrane helix</keyword>
<dbReference type="PROSITE" id="PS51355">
    <property type="entry name" value="GLUTATHIONE_PEROXID_3"/>
    <property type="match status" value="1"/>
</dbReference>
<protein>
    <recommendedName>
        <fullName evidence="6">Glutathione peroxidase</fullName>
    </recommendedName>
</protein>
<dbReference type="PRINTS" id="PR01011">
    <property type="entry name" value="GLUTPROXDASE"/>
</dbReference>
<dbReference type="SUPFAM" id="SSF52833">
    <property type="entry name" value="Thioredoxin-like"/>
    <property type="match status" value="1"/>
</dbReference>
<reference evidence="9" key="1">
    <citation type="submission" date="2017-10" db="EMBL/GenBank/DDBJ databases">
        <title>Transcriptome Assembly of Sugarcane Aphid Adults.</title>
        <authorList>
            <person name="Scully E.D."/>
            <person name="Palmer N.A."/>
            <person name="Geib S.M."/>
            <person name="Sarath G."/>
            <person name="Sattler S.E."/>
        </authorList>
    </citation>
    <scope>NUCLEOTIDE SEQUENCE</scope>
    <source>
        <tissue evidence="9">Whole body</tissue>
    </source>
</reference>
<dbReference type="AlphaFoldDB" id="A0A2H8TPV6"/>
<dbReference type="PROSITE" id="PS00763">
    <property type="entry name" value="GLUTATHIONE_PEROXID_2"/>
    <property type="match status" value="1"/>
</dbReference>
<keyword evidence="3" id="KW-0712">Selenocysteine</keyword>